<feature type="non-terminal residue" evidence="2">
    <location>
        <position position="1"/>
    </location>
</feature>
<evidence type="ECO:0000256" key="1">
    <source>
        <dbReference type="SAM" id="MobiDB-lite"/>
    </source>
</evidence>
<evidence type="ECO:0000313" key="3">
    <source>
        <dbReference type="Proteomes" id="UP000823775"/>
    </source>
</evidence>
<sequence length="74" mass="8025">ERAEKEALRHLAFSGELSIVKPKTPQDKFRKGSLMLEGASPLSDQSASSRKSEEVIIDEPYAGKLARVVLAGLS</sequence>
<proteinExistence type="predicted"/>
<reference evidence="2 3" key="1">
    <citation type="journal article" date="2021" name="BMC Genomics">
        <title>Datura genome reveals duplications of psychoactive alkaloid biosynthetic genes and high mutation rate following tissue culture.</title>
        <authorList>
            <person name="Rajewski A."/>
            <person name="Carter-House D."/>
            <person name="Stajich J."/>
            <person name="Litt A."/>
        </authorList>
    </citation>
    <scope>NUCLEOTIDE SEQUENCE [LARGE SCALE GENOMIC DNA]</scope>
    <source>
        <strain evidence="2">AR-01</strain>
    </source>
</reference>
<dbReference type="Proteomes" id="UP000823775">
    <property type="component" value="Unassembled WGS sequence"/>
</dbReference>
<gene>
    <name evidence="2" type="ORF">HAX54_010696</name>
</gene>
<organism evidence="2 3">
    <name type="scientific">Datura stramonium</name>
    <name type="common">Jimsonweed</name>
    <name type="synonym">Common thornapple</name>
    <dbReference type="NCBI Taxonomy" id="4076"/>
    <lineage>
        <taxon>Eukaryota</taxon>
        <taxon>Viridiplantae</taxon>
        <taxon>Streptophyta</taxon>
        <taxon>Embryophyta</taxon>
        <taxon>Tracheophyta</taxon>
        <taxon>Spermatophyta</taxon>
        <taxon>Magnoliopsida</taxon>
        <taxon>eudicotyledons</taxon>
        <taxon>Gunneridae</taxon>
        <taxon>Pentapetalae</taxon>
        <taxon>asterids</taxon>
        <taxon>lamiids</taxon>
        <taxon>Solanales</taxon>
        <taxon>Solanaceae</taxon>
        <taxon>Solanoideae</taxon>
        <taxon>Datureae</taxon>
        <taxon>Datura</taxon>
    </lineage>
</organism>
<name>A0ABS8THM1_DATST</name>
<accession>A0ABS8THM1</accession>
<protein>
    <submittedName>
        <fullName evidence="2">Uncharacterized protein</fullName>
    </submittedName>
</protein>
<comment type="caution">
    <text evidence="2">The sequence shown here is derived from an EMBL/GenBank/DDBJ whole genome shotgun (WGS) entry which is preliminary data.</text>
</comment>
<keyword evidence="3" id="KW-1185">Reference proteome</keyword>
<evidence type="ECO:0000313" key="2">
    <source>
        <dbReference type="EMBL" id="MCD7470678.1"/>
    </source>
</evidence>
<dbReference type="EMBL" id="JACEIK010001596">
    <property type="protein sequence ID" value="MCD7470678.1"/>
    <property type="molecule type" value="Genomic_DNA"/>
</dbReference>
<feature type="region of interest" description="Disordered" evidence="1">
    <location>
        <begin position="31"/>
        <end position="51"/>
    </location>
</feature>